<name>A0A7W8D0Z9_9FIRM</name>
<comment type="caution">
    <text evidence="2">The sequence shown here is derived from an EMBL/GenBank/DDBJ whole genome shotgun (WGS) entry which is preliminary data.</text>
</comment>
<feature type="domain" description="Replication initiator A N-terminal" evidence="1">
    <location>
        <begin position="16"/>
        <end position="90"/>
    </location>
</feature>
<dbReference type="Pfam" id="PF06970">
    <property type="entry name" value="RepA_N"/>
    <property type="match status" value="1"/>
</dbReference>
<dbReference type="RefSeq" id="WP_183373688.1">
    <property type="nucleotide sequence ID" value="NZ_JACHHD010000001.1"/>
</dbReference>
<reference evidence="2 3" key="1">
    <citation type="submission" date="2020-08" db="EMBL/GenBank/DDBJ databases">
        <title>Genomic Encyclopedia of Type Strains, Phase IV (KMG-IV): sequencing the most valuable type-strain genomes for metagenomic binning, comparative biology and taxonomic classification.</title>
        <authorList>
            <person name="Goeker M."/>
        </authorList>
    </citation>
    <scope>NUCLEOTIDE SEQUENCE [LARGE SCALE GENOMIC DNA]</scope>
    <source>
        <strain evidence="2 3">DSM 26963</strain>
    </source>
</reference>
<dbReference type="InterPro" id="IPR010724">
    <property type="entry name" value="RepA_N"/>
</dbReference>
<evidence type="ECO:0000313" key="3">
    <source>
        <dbReference type="Proteomes" id="UP000521313"/>
    </source>
</evidence>
<dbReference type="Proteomes" id="UP000521313">
    <property type="component" value="Unassembled WGS sequence"/>
</dbReference>
<evidence type="ECO:0000259" key="1">
    <source>
        <dbReference type="Pfam" id="PF06970"/>
    </source>
</evidence>
<gene>
    <name evidence="2" type="ORF">HNQ43_000040</name>
</gene>
<proteinExistence type="predicted"/>
<dbReference type="EMBL" id="JACHHD010000001">
    <property type="protein sequence ID" value="MBB5184007.1"/>
    <property type="molecule type" value="Genomic_DNA"/>
</dbReference>
<protein>
    <recommendedName>
        <fullName evidence="1">Replication initiator A N-terminal domain-containing protein</fullName>
    </recommendedName>
</protein>
<organism evidence="2 3">
    <name type="scientific">Faecalicoccus acidiformans</name>
    <dbReference type="NCBI Taxonomy" id="915173"/>
    <lineage>
        <taxon>Bacteria</taxon>
        <taxon>Bacillati</taxon>
        <taxon>Bacillota</taxon>
        <taxon>Erysipelotrichia</taxon>
        <taxon>Erysipelotrichales</taxon>
        <taxon>Erysipelotrichaceae</taxon>
        <taxon>Faecalicoccus</taxon>
    </lineage>
</organism>
<evidence type="ECO:0000313" key="2">
    <source>
        <dbReference type="EMBL" id="MBB5184007.1"/>
    </source>
</evidence>
<accession>A0A7W8D0Z9</accession>
<sequence length="238" mass="27383">MEFDYFYGPEDAEQYQFYRIPKLLITSEQFKDVSVESKLLYGLMLDRLSLSIKNGWFDSLNRAYIIYTVEDVMEDMHCGNQKAIKLIAELEKQAGLIKKKRQGLGKPSLIYVLKFSTVCPQKDSESHFKKCENHTSGDVKTTHQEMWESHGNKTNQNQTENNETDLIHLSVNVAGMDRESDGMDGMREDPIEKRKSYGIHQGEAECGCDLEQTGSRKSRSGSNKVAITMLYRRKIIIY</sequence>
<dbReference type="AlphaFoldDB" id="A0A7W8D0Z9"/>